<comment type="caution">
    <text evidence="2">The sequence shown here is derived from an EMBL/GenBank/DDBJ whole genome shotgun (WGS) entry which is preliminary data.</text>
</comment>
<gene>
    <name evidence="2" type="ORF">PR048_020799</name>
</gene>
<evidence type="ECO:0000313" key="2">
    <source>
        <dbReference type="EMBL" id="KAJ8876354.1"/>
    </source>
</evidence>
<organism evidence="2 3">
    <name type="scientific">Dryococelus australis</name>
    <dbReference type="NCBI Taxonomy" id="614101"/>
    <lineage>
        <taxon>Eukaryota</taxon>
        <taxon>Metazoa</taxon>
        <taxon>Ecdysozoa</taxon>
        <taxon>Arthropoda</taxon>
        <taxon>Hexapoda</taxon>
        <taxon>Insecta</taxon>
        <taxon>Pterygota</taxon>
        <taxon>Neoptera</taxon>
        <taxon>Polyneoptera</taxon>
        <taxon>Phasmatodea</taxon>
        <taxon>Verophasmatodea</taxon>
        <taxon>Anareolatae</taxon>
        <taxon>Phasmatidae</taxon>
        <taxon>Eurycanthinae</taxon>
        <taxon>Dryococelus</taxon>
    </lineage>
</organism>
<feature type="compositionally biased region" description="Basic and acidic residues" evidence="1">
    <location>
        <begin position="77"/>
        <end position="95"/>
    </location>
</feature>
<dbReference type="EMBL" id="JARBHB010000008">
    <property type="protein sequence ID" value="KAJ8876354.1"/>
    <property type="molecule type" value="Genomic_DNA"/>
</dbReference>
<evidence type="ECO:0000313" key="3">
    <source>
        <dbReference type="Proteomes" id="UP001159363"/>
    </source>
</evidence>
<proteinExistence type="predicted"/>
<feature type="compositionally biased region" description="Basic residues" evidence="1">
    <location>
        <begin position="36"/>
        <end position="48"/>
    </location>
</feature>
<reference evidence="2 3" key="1">
    <citation type="submission" date="2023-02" db="EMBL/GenBank/DDBJ databases">
        <title>LHISI_Scaffold_Assembly.</title>
        <authorList>
            <person name="Stuart O.P."/>
            <person name="Cleave R."/>
            <person name="Magrath M.J.L."/>
            <person name="Mikheyev A.S."/>
        </authorList>
    </citation>
    <scope>NUCLEOTIDE SEQUENCE [LARGE SCALE GENOMIC DNA]</scope>
    <source>
        <strain evidence="2">Daus_M_001</strain>
        <tissue evidence="2">Leg muscle</tissue>
    </source>
</reference>
<keyword evidence="3" id="KW-1185">Reference proteome</keyword>
<name>A0ABQ9GWJ1_9NEOP</name>
<evidence type="ECO:0000256" key="1">
    <source>
        <dbReference type="SAM" id="MobiDB-lite"/>
    </source>
</evidence>
<feature type="region of interest" description="Disordered" evidence="1">
    <location>
        <begin position="77"/>
        <end position="102"/>
    </location>
</feature>
<accession>A0ABQ9GWJ1</accession>
<dbReference type="Proteomes" id="UP001159363">
    <property type="component" value="Chromosome 7"/>
</dbReference>
<protein>
    <submittedName>
        <fullName evidence="2">Uncharacterized protein</fullName>
    </submittedName>
</protein>
<feature type="region of interest" description="Disordered" evidence="1">
    <location>
        <begin position="27"/>
        <end position="52"/>
    </location>
</feature>
<sequence length="102" mass="11289">MINNPGRPLSVYDIGGLIGDVFPSATPEQVCSHPKAPARKSTKSRRTVKSAVLTNTPVKPCLEEKEKLIAEKKAATENRKMKLLPSEKQERKLSEDSSIIFQ</sequence>